<dbReference type="PANTHER" id="PTHR20765">
    <property type="entry name" value="SOLUTE CARRIER FAMILY 43 MEMBER 3-RELATED"/>
    <property type="match status" value="1"/>
</dbReference>
<evidence type="ECO:0000256" key="3">
    <source>
        <dbReference type="ARBA" id="ARBA00022734"/>
    </source>
</evidence>
<dbReference type="PROSITE" id="PS50041">
    <property type="entry name" value="C_TYPE_LECTIN_2"/>
    <property type="match status" value="1"/>
</dbReference>
<dbReference type="GO" id="GO:0042910">
    <property type="term" value="F:xenobiotic transmembrane transporter activity"/>
    <property type="evidence" value="ECO:0007669"/>
    <property type="project" value="Ensembl"/>
</dbReference>
<dbReference type="AlphaFoldDB" id="A0A452UV82"/>
<comment type="subcellular location">
    <subcellularLocation>
        <location evidence="1">Membrane</location>
        <topology evidence="1">Multi-pass membrane protein</topology>
    </subcellularLocation>
</comment>
<keyword evidence="4" id="KW-1015">Disulfide bond</keyword>
<keyword evidence="6" id="KW-0472">Membrane</keyword>
<sequence>MPGQGLPLRVATLLTGLLECLGFAGVLFGWASLVFVFKTEHYFEELCEPDAGPMGNVTGSADCKAQDERFSLIFTLGSFMNNFMTFPAGFIFDRFKTTVARLIAIFLYTSATLTIAFSSADSAPLLFLAMPMLTVGGILFLITNLQVGNLFGKHRSTIITLYNGAFDSSSAVFLVIKLLYERGVSLRASFIFLSVCSAWHVGRTFLLMPRGHIPYPLPPNYSYGLCARNDTTDGEKNTAESEKLEMQSKEFLPAKEEALEPGKQPEPRSFWRYVLSQRFACHLVWLSVIQLWHYLFIGTLNSLLTNLAGGDRALVSTYTNAFAITQFFGVLCAPWNGLLMDRLKQKYQKEAKGWGNPPFSGEHPPIKCHCGMERRRVSFVSSSGTGKTSGQNEAKMKVPLLLALLFGAVSTLQLGTVLSNSENFLGDEAVPQDGEMPDKEAPPGELTLLEEEEEGYSGSDDSPEEEGAVESVSALDQEDEDFQCPKEEDTVKLGDSPVCKNCPRFLLVRKARIFSRARFICRRCYRGNLVSIHNFQFNHRLLCSVRGLNQGQVWIGGRIVGWGVCKRFRWVDGSHWNFGYWAAGEPRIRGGRCVALCTQGGRWRRAPCHRRLPFFCSY</sequence>
<organism evidence="8">
    <name type="scientific">Ursus maritimus</name>
    <name type="common">Polar bear</name>
    <name type="synonym">Thalarctos maritimus</name>
    <dbReference type="NCBI Taxonomy" id="29073"/>
    <lineage>
        <taxon>Eukaryota</taxon>
        <taxon>Metazoa</taxon>
        <taxon>Chordata</taxon>
        <taxon>Craniata</taxon>
        <taxon>Vertebrata</taxon>
        <taxon>Euteleostomi</taxon>
        <taxon>Mammalia</taxon>
        <taxon>Eutheria</taxon>
        <taxon>Laurasiatheria</taxon>
        <taxon>Carnivora</taxon>
        <taxon>Caniformia</taxon>
        <taxon>Ursidae</taxon>
        <taxon>Ursus</taxon>
    </lineage>
</organism>
<dbReference type="InterPro" id="IPR016187">
    <property type="entry name" value="CTDL_fold"/>
</dbReference>
<dbReference type="GO" id="GO:0016323">
    <property type="term" value="C:basolateral plasma membrane"/>
    <property type="evidence" value="ECO:0007669"/>
    <property type="project" value="Ensembl"/>
</dbReference>
<dbReference type="GO" id="GO:0030246">
    <property type="term" value="F:carbohydrate binding"/>
    <property type="evidence" value="ECO:0007669"/>
    <property type="project" value="UniProtKB-KW"/>
</dbReference>
<dbReference type="GO" id="GO:0035344">
    <property type="term" value="P:hypoxanthine transport"/>
    <property type="evidence" value="ECO:0007669"/>
    <property type="project" value="Ensembl"/>
</dbReference>
<dbReference type="SUPFAM" id="SSF103473">
    <property type="entry name" value="MFS general substrate transporter"/>
    <property type="match status" value="1"/>
</dbReference>
<accession>A0A452UV82</accession>
<feature type="transmembrane region" description="Helical" evidence="6">
    <location>
        <begin position="159"/>
        <end position="180"/>
    </location>
</feature>
<evidence type="ECO:0000259" key="7">
    <source>
        <dbReference type="PROSITE" id="PS50041"/>
    </source>
</evidence>
<keyword evidence="3" id="KW-0430">Lectin</keyword>
<gene>
    <name evidence="8" type="primary">SLC43A3</name>
</gene>
<dbReference type="Ensembl" id="ENSUMAT00000029690.1">
    <property type="protein sequence ID" value="ENSUMAP00000025079.1"/>
    <property type="gene ID" value="ENSUMAG00000018275.1"/>
</dbReference>
<dbReference type="FunFam" id="3.10.100.10:FF:000090">
    <property type="entry name" value="Proteoglycan 2, bone marrow"/>
    <property type="match status" value="1"/>
</dbReference>
<dbReference type="Gene3D" id="1.20.1250.20">
    <property type="entry name" value="MFS general substrate transporter like domains"/>
    <property type="match status" value="1"/>
</dbReference>
<protein>
    <submittedName>
        <fullName evidence="8">Solute carrier family 43 member 3</fullName>
    </submittedName>
</protein>
<dbReference type="GO" id="GO:0015207">
    <property type="term" value="F:adenine transmembrane transporter activity"/>
    <property type="evidence" value="ECO:0007669"/>
    <property type="project" value="Ensembl"/>
</dbReference>
<dbReference type="PRINTS" id="PR00770">
    <property type="entry name" value="EMAJORBASICP"/>
</dbReference>
<keyword evidence="2" id="KW-0732">Signal</keyword>
<dbReference type="InterPro" id="IPR027197">
    <property type="entry name" value="SLC43A3"/>
</dbReference>
<evidence type="ECO:0000256" key="4">
    <source>
        <dbReference type="ARBA" id="ARBA00023157"/>
    </source>
</evidence>
<dbReference type="Pfam" id="PF00059">
    <property type="entry name" value="Lectin_C"/>
    <property type="match status" value="1"/>
</dbReference>
<dbReference type="GO" id="GO:0015208">
    <property type="term" value="F:guanine transmembrane transporter activity"/>
    <property type="evidence" value="ECO:0007669"/>
    <property type="project" value="Ensembl"/>
</dbReference>
<evidence type="ECO:0000313" key="8">
    <source>
        <dbReference type="Ensembl" id="ENSUMAP00000025079"/>
    </source>
</evidence>
<feature type="transmembrane region" description="Helical" evidence="6">
    <location>
        <begin position="12"/>
        <end position="37"/>
    </location>
</feature>
<feature type="region of interest" description="Disordered" evidence="5">
    <location>
        <begin position="451"/>
        <end position="482"/>
    </location>
</feature>
<proteinExistence type="predicted"/>
<dbReference type="InterPro" id="IPR011701">
    <property type="entry name" value="MFS"/>
</dbReference>
<feature type="domain" description="C-type lectin" evidence="7">
    <location>
        <begin position="505"/>
        <end position="617"/>
    </location>
</feature>
<feature type="transmembrane region" description="Helical" evidence="6">
    <location>
        <begin position="125"/>
        <end position="147"/>
    </location>
</feature>
<feature type="transmembrane region" description="Helical" evidence="6">
    <location>
        <begin position="398"/>
        <end position="418"/>
    </location>
</feature>
<evidence type="ECO:0000256" key="2">
    <source>
        <dbReference type="ARBA" id="ARBA00022729"/>
    </source>
</evidence>
<feature type="transmembrane region" description="Helical" evidence="6">
    <location>
        <begin position="99"/>
        <end position="119"/>
    </location>
</feature>
<feature type="transmembrane region" description="Helical" evidence="6">
    <location>
        <begin position="317"/>
        <end position="339"/>
    </location>
</feature>
<dbReference type="InterPro" id="IPR002352">
    <property type="entry name" value="Eosinophil_major_basic"/>
</dbReference>
<dbReference type="SMART" id="SM00034">
    <property type="entry name" value="CLECT"/>
    <property type="match status" value="1"/>
</dbReference>
<feature type="transmembrane region" description="Helical" evidence="6">
    <location>
        <begin position="70"/>
        <end position="92"/>
    </location>
</feature>
<dbReference type="CDD" id="cd03598">
    <property type="entry name" value="CLECT_EMBP_like"/>
    <property type="match status" value="1"/>
</dbReference>
<dbReference type="InterPro" id="IPR001304">
    <property type="entry name" value="C-type_lectin-like"/>
</dbReference>
<dbReference type="SUPFAM" id="SSF56436">
    <property type="entry name" value="C-type lectin-like"/>
    <property type="match status" value="1"/>
</dbReference>
<name>A0A452UV82_URSMA</name>
<dbReference type="InterPro" id="IPR016186">
    <property type="entry name" value="C-type_lectin-like/link_sf"/>
</dbReference>
<evidence type="ECO:0000256" key="5">
    <source>
        <dbReference type="SAM" id="MobiDB-lite"/>
    </source>
</evidence>
<dbReference type="PANTHER" id="PTHR20765:SF1">
    <property type="entry name" value="EQUILIBRATIVE NUCLEOBASE TRANSPORTER 1"/>
    <property type="match status" value="1"/>
</dbReference>
<evidence type="ECO:0000256" key="1">
    <source>
        <dbReference type="ARBA" id="ARBA00004141"/>
    </source>
</evidence>
<reference evidence="8" key="1">
    <citation type="submission" date="2019-03" db="UniProtKB">
        <authorList>
            <consortium name="Ensembl"/>
        </authorList>
    </citation>
    <scope>IDENTIFICATION</scope>
</reference>
<dbReference type="Gene3D" id="3.10.100.10">
    <property type="entry name" value="Mannose-Binding Protein A, subunit A"/>
    <property type="match status" value="1"/>
</dbReference>
<feature type="compositionally biased region" description="Acidic residues" evidence="5">
    <location>
        <begin position="451"/>
        <end position="468"/>
    </location>
</feature>
<dbReference type="Pfam" id="PF07690">
    <property type="entry name" value="MFS_1"/>
    <property type="match status" value="1"/>
</dbReference>
<keyword evidence="6" id="KW-0812">Transmembrane</keyword>
<dbReference type="InterPro" id="IPR033816">
    <property type="entry name" value="EMBP_CTLD"/>
</dbReference>
<keyword evidence="6" id="KW-1133">Transmembrane helix</keyword>
<dbReference type="GO" id="GO:0006955">
    <property type="term" value="P:immune response"/>
    <property type="evidence" value="ECO:0007669"/>
    <property type="project" value="InterPro"/>
</dbReference>
<dbReference type="GeneTree" id="ENSGT00940000157622"/>
<evidence type="ECO:0000256" key="6">
    <source>
        <dbReference type="SAM" id="Phobius"/>
    </source>
</evidence>
<feature type="transmembrane region" description="Helical" evidence="6">
    <location>
        <begin position="279"/>
        <end position="297"/>
    </location>
</feature>
<dbReference type="InterPro" id="IPR036259">
    <property type="entry name" value="MFS_trans_sf"/>
</dbReference>